<evidence type="ECO:0000256" key="2">
    <source>
        <dbReference type="ARBA" id="ARBA00009175"/>
    </source>
</evidence>
<accession>A0A327Y0D6</accession>
<dbReference type="InterPro" id="IPR005950">
    <property type="entry name" value="ModA"/>
</dbReference>
<gene>
    <name evidence="15" type="ORF">ATI53_103435</name>
</gene>
<comment type="caution">
    <text evidence="15">The sequence shown here is derived from an EMBL/GenBank/DDBJ whole genome shotgun (WGS) entry which is preliminary data.</text>
</comment>
<keyword evidence="3" id="KW-0813">Transport</keyword>
<dbReference type="GO" id="GO:0030973">
    <property type="term" value="F:molybdate ion binding"/>
    <property type="evidence" value="ECO:0007669"/>
    <property type="project" value="TreeGrafter"/>
</dbReference>
<dbReference type="GO" id="GO:0046872">
    <property type="term" value="F:metal ion binding"/>
    <property type="evidence" value="ECO:0007669"/>
    <property type="project" value="UniProtKB-KW"/>
</dbReference>
<evidence type="ECO:0000256" key="9">
    <source>
        <dbReference type="ARBA" id="ARBA00056002"/>
    </source>
</evidence>
<keyword evidence="16" id="KW-1185">Reference proteome</keyword>
<dbReference type="Pfam" id="PF13531">
    <property type="entry name" value="SBP_bac_11"/>
    <property type="match status" value="1"/>
</dbReference>
<dbReference type="InterPro" id="IPR050682">
    <property type="entry name" value="ModA/WtpA"/>
</dbReference>
<organism evidence="15 16">
    <name type="scientific">Salipiger aestuarii</name>
    <dbReference type="NCBI Taxonomy" id="568098"/>
    <lineage>
        <taxon>Bacteria</taxon>
        <taxon>Pseudomonadati</taxon>
        <taxon>Pseudomonadota</taxon>
        <taxon>Alphaproteobacteria</taxon>
        <taxon>Rhodobacterales</taxon>
        <taxon>Roseobacteraceae</taxon>
        <taxon>Salipiger</taxon>
    </lineage>
</organism>
<dbReference type="PIRSF" id="PIRSF004846">
    <property type="entry name" value="ModA"/>
    <property type="match status" value="1"/>
</dbReference>
<comment type="subunit">
    <text evidence="10">The complex is composed of two ATP-binding proteins (ModC), two transmembrane proteins (ModB) and a solute-binding protein (ModA).</text>
</comment>
<feature type="binding site" evidence="13">
    <location>
        <position position="174"/>
    </location>
    <ligand>
        <name>molybdate</name>
        <dbReference type="ChEBI" id="CHEBI:36264"/>
    </ligand>
</feature>
<evidence type="ECO:0000256" key="12">
    <source>
        <dbReference type="ARBA" id="ARBA00078141"/>
    </source>
</evidence>
<dbReference type="AlphaFoldDB" id="A0A327Y0D6"/>
<keyword evidence="4" id="KW-1003">Cell membrane</keyword>
<feature type="chain" id="PRO_5016411682" description="Molybdate-binding protein ModA" evidence="14">
    <location>
        <begin position="28"/>
        <end position="255"/>
    </location>
</feature>
<evidence type="ECO:0000256" key="10">
    <source>
        <dbReference type="ARBA" id="ARBA00062515"/>
    </source>
</evidence>
<keyword evidence="6 14" id="KW-0732">Signal</keyword>
<evidence type="ECO:0000313" key="16">
    <source>
        <dbReference type="Proteomes" id="UP000249165"/>
    </source>
</evidence>
<feature type="binding site" evidence="13">
    <location>
        <position position="147"/>
    </location>
    <ligand>
        <name>molybdate</name>
        <dbReference type="ChEBI" id="CHEBI:36264"/>
    </ligand>
</feature>
<feature type="binding site" evidence="13">
    <location>
        <position position="192"/>
    </location>
    <ligand>
        <name>molybdate</name>
        <dbReference type="ChEBI" id="CHEBI:36264"/>
    </ligand>
</feature>
<dbReference type="RefSeq" id="WP_009502325.1">
    <property type="nucleotide sequence ID" value="NZ_LIGK01000061.1"/>
</dbReference>
<evidence type="ECO:0000256" key="3">
    <source>
        <dbReference type="ARBA" id="ARBA00022448"/>
    </source>
</evidence>
<feature type="signal peptide" evidence="14">
    <location>
        <begin position="1"/>
        <end position="27"/>
    </location>
</feature>
<reference evidence="15 16" key="1">
    <citation type="submission" date="2018-06" db="EMBL/GenBank/DDBJ databases">
        <title>Genomic Encyclopedia of Archaeal and Bacterial Type Strains, Phase II (KMG-II): from individual species to whole genera.</title>
        <authorList>
            <person name="Goeker M."/>
        </authorList>
    </citation>
    <scope>NUCLEOTIDE SEQUENCE [LARGE SCALE GENOMIC DNA]</scope>
    <source>
        <strain evidence="15 16">DSM 22011</strain>
    </source>
</reference>
<dbReference type="SUPFAM" id="SSF53850">
    <property type="entry name" value="Periplasmic binding protein-like II"/>
    <property type="match status" value="1"/>
</dbReference>
<feature type="binding site" evidence="13">
    <location>
        <position position="37"/>
    </location>
    <ligand>
        <name>molybdate</name>
        <dbReference type="ChEBI" id="CHEBI:36264"/>
    </ligand>
</feature>
<dbReference type="PANTHER" id="PTHR30632">
    <property type="entry name" value="MOLYBDATE-BINDING PERIPLASMIC PROTEIN"/>
    <property type="match status" value="1"/>
</dbReference>
<keyword evidence="13" id="KW-0500">Molybdenum</keyword>
<sequence>MFRFMFRPVSRRGLAALLTICATGVAADTVTVFAAASTKTALDEISALYAGSTGNRAVVSFAGSSALARQIESGAPADVFISADTGWMDRLEDQGLVDPATRRDLLGNSLVLIGTGGDPVAITPDLDLPALLGNGRLAMALVDAVPAGIYGKAALQGLGLWQGVAPHVAQTDNVRAALALVASGEAPLGITYVTDAVAEPRVTVLGRFPAESHPRIVYPAAAVTGGAALDFLDFLRSPRARAAFAAQEFVVLGDE</sequence>
<dbReference type="GO" id="GO:0030288">
    <property type="term" value="C:outer membrane-bounded periplasmic space"/>
    <property type="evidence" value="ECO:0007669"/>
    <property type="project" value="TreeGrafter"/>
</dbReference>
<dbReference type="FunFam" id="3.40.190.10:FF:000030">
    <property type="entry name" value="Molybdate ABC transporter substrate-binding protein"/>
    <property type="match status" value="1"/>
</dbReference>
<evidence type="ECO:0000256" key="7">
    <source>
        <dbReference type="ARBA" id="ARBA00023136"/>
    </source>
</evidence>
<keyword evidence="8" id="KW-0826">Tungsten</keyword>
<evidence type="ECO:0000256" key="8">
    <source>
        <dbReference type="ARBA" id="ARBA00023245"/>
    </source>
</evidence>
<evidence type="ECO:0000256" key="6">
    <source>
        <dbReference type="ARBA" id="ARBA00022729"/>
    </source>
</evidence>
<comment type="similarity">
    <text evidence="2">Belongs to the bacterial solute-binding protein ModA family.</text>
</comment>
<evidence type="ECO:0000256" key="13">
    <source>
        <dbReference type="PIRSR" id="PIRSR004846-1"/>
    </source>
</evidence>
<proteinExistence type="inferred from homology"/>
<evidence type="ECO:0000313" key="15">
    <source>
        <dbReference type="EMBL" id="RAK13832.1"/>
    </source>
</evidence>
<dbReference type="Gene3D" id="3.40.190.10">
    <property type="entry name" value="Periplasmic binding protein-like II"/>
    <property type="match status" value="2"/>
</dbReference>
<comment type="function">
    <text evidence="9">Involved in the transport of molybdenum into the cell. Part of the binding-protein-dependent transport system ModABCD.</text>
</comment>
<evidence type="ECO:0000256" key="5">
    <source>
        <dbReference type="ARBA" id="ARBA00022723"/>
    </source>
</evidence>
<evidence type="ECO:0000256" key="14">
    <source>
        <dbReference type="SAM" id="SignalP"/>
    </source>
</evidence>
<name>A0A327Y0D6_9RHOB</name>
<dbReference type="GO" id="GO:0005886">
    <property type="term" value="C:plasma membrane"/>
    <property type="evidence" value="ECO:0007669"/>
    <property type="project" value="UniProtKB-SubCell"/>
</dbReference>
<feature type="binding site" evidence="13">
    <location>
        <position position="64"/>
    </location>
    <ligand>
        <name>molybdate</name>
        <dbReference type="ChEBI" id="CHEBI:36264"/>
    </ligand>
</feature>
<evidence type="ECO:0000256" key="1">
    <source>
        <dbReference type="ARBA" id="ARBA00004236"/>
    </source>
</evidence>
<evidence type="ECO:0000256" key="4">
    <source>
        <dbReference type="ARBA" id="ARBA00022475"/>
    </source>
</evidence>
<dbReference type="NCBIfam" id="TIGR01256">
    <property type="entry name" value="modA"/>
    <property type="match status" value="1"/>
</dbReference>
<protein>
    <recommendedName>
        <fullName evidence="11">Molybdate-binding protein ModA</fullName>
    </recommendedName>
    <alternativeName>
        <fullName evidence="12">Molybdate/tungstate-binding protein ModA</fullName>
    </alternativeName>
</protein>
<keyword evidence="5 13" id="KW-0479">Metal-binding</keyword>
<dbReference type="PANTHER" id="PTHR30632:SF17">
    <property type="entry name" value="MOLYBDATE-BINDING PROTEIN MODA"/>
    <property type="match status" value="1"/>
</dbReference>
<dbReference type="EMBL" id="QLMG01000034">
    <property type="protein sequence ID" value="RAK13832.1"/>
    <property type="molecule type" value="Genomic_DNA"/>
</dbReference>
<dbReference type="GO" id="GO:0015689">
    <property type="term" value="P:molybdate ion transport"/>
    <property type="evidence" value="ECO:0007669"/>
    <property type="project" value="InterPro"/>
</dbReference>
<keyword evidence="7" id="KW-0472">Membrane</keyword>
<evidence type="ECO:0000256" key="11">
    <source>
        <dbReference type="ARBA" id="ARBA00073171"/>
    </source>
</evidence>
<dbReference type="Proteomes" id="UP000249165">
    <property type="component" value="Unassembled WGS sequence"/>
</dbReference>
<comment type="subcellular location">
    <subcellularLocation>
        <location evidence="1">Cell membrane</location>
    </subcellularLocation>
</comment>